<protein>
    <submittedName>
        <fullName evidence="1">Uncharacterized protein</fullName>
    </submittedName>
</protein>
<dbReference type="EMBL" id="VSSQ01051327">
    <property type="protein sequence ID" value="MPN05414.1"/>
    <property type="molecule type" value="Genomic_DNA"/>
</dbReference>
<proteinExistence type="predicted"/>
<sequence>MFVNILGNILNMYMAEYYIKDGMIWSKNFTNEDIILDHYASYRYKFHEFSINEKTVYKNLYSVKMKPT</sequence>
<evidence type="ECO:0000313" key="1">
    <source>
        <dbReference type="EMBL" id="MPN05414.1"/>
    </source>
</evidence>
<name>A0A645EYC6_9ZZZZ</name>
<comment type="caution">
    <text evidence="1">The sequence shown here is derived from an EMBL/GenBank/DDBJ whole genome shotgun (WGS) entry which is preliminary data.</text>
</comment>
<dbReference type="AlphaFoldDB" id="A0A645EYC6"/>
<gene>
    <name evidence="1" type="ORF">SDC9_152664</name>
</gene>
<reference evidence="1" key="1">
    <citation type="submission" date="2019-08" db="EMBL/GenBank/DDBJ databases">
        <authorList>
            <person name="Kucharzyk K."/>
            <person name="Murdoch R.W."/>
            <person name="Higgins S."/>
            <person name="Loffler F."/>
        </authorList>
    </citation>
    <scope>NUCLEOTIDE SEQUENCE</scope>
</reference>
<organism evidence="1">
    <name type="scientific">bioreactor metagenome</name>
    <dbReference type="NCBI Taxonomy" id="1076179"/>
    <lineage>
        <taxon>unclassified sequences</taxon>
        <taxon>metagenomes</taxon>
        <taxon>ecological metagenomes</taxon>
    </lineage>
</organism>
<accession>A0A645EYC6</accession>